<dbReference type="SUPFAM" id="SSF49764">
    <property type="entry name" value="HSP20-like chaperones"/>
    <property type="match status" value="1"/>
</dbReference>
<sequence length="138" mass="15460">MENYEELREACNAYADPLFNLFGQVFTGDSFVPGMRADILKGEKENKIIAEVPGVKKEDIKLTLDKGVLTISYEVKERELEGFKKTYSEISSGMRMRSFTLGADVKKENISAALENGLLTITIAKPVVDEHEKLIDIL</sequence>
<proteinExistence type="inferred from homology"/>
<dbReference type="Gene3D" id="2.60.40.790">
    <property type="match status" value="1"/>
</dbReference>
<evidence type="ECO:0000313" key="5">
    <source>
        <dbReference type="Proteomes" id="UP000593591"/>
    </source>
</evidence>
<comment type="similarity">
    <text evidence="1 2">Belongs to the small heat shock protein (HSP20) family.</text>
</comment>
<feature type="domain" description="SHSP" evidence="3">
    <location>
        <begin position="26"/>
        <end position="138"/>
    </location>
</feature>
<dbReference type="AlphaFoldDB" id="A0A7M1XIU4"/>
<dbReference type="KEGG" id="trc:DYE49_03340"/>
<gene>
    <name evidence="4" type="ORF">DYE49_03340</name>
</gene>
<dbReference type="CDD" id="cd06464">
    <property type="entry name" value="ACD_sHsps-like"/>
    <property type="match status" value="1"/>
</dbReference>
<accession>A0A7M1XIU4</accession>
<name>A0A7M1XIU4_9SPIR</name>
<dbReference type="EMBL" id="CP031517">
    <property type="protein sequence ID" value="QOS39544.1"/>
    <property type="molecule type" value="Genomic_DNA"/>
</dbReference>
<dbReference type="InterPro" id="IPR002068">
    <property type="entry name" value="A-crystallin/Hsp20_dom"/>
</dbReference>
<dbReference type="PROSITE" id="PS01031">
    <property type="entry name" value="SHSP"/>
    <property type="match status" value="1"/>
</dbReference>
<dbReference type="Pfam" id="PF00011">
    <property type="entry name" value="HSP20"/>
    <property type="match status" value="1"/>
</dbReference>
<organism evidence="4 5">
    <name type="scientific">Treponema rectale</name>
    <dbReference type="NCBI Taxonomy" id="744512"/>
    <lineage>
        <taxon>Bacteria</taxon>
        <taxon>Pseudomonadati</taxon>
        <taxon>Spirochaetota</taxon>
        <taxon>Spirochaetia</taxon>
        <taxon>Spirochaetales</taxon>
        <taxon>Treponemataceae</taxon>
        <taxon>Treponema</taxon>
    </lineage>
</organism>
<dbReference type="InterPro" id="IPR008978">
    <property type="entry name" value="HSP20-like_chaperone"/>
</dbReference>
<dbReference type="Proteomes" id="UP000593591">
    <property type="component" value="Chromosome"/>
</dbReference>
<reference evidence="4 5" key="1">
    <citation type="submission" date="2018-08" db="EMBL/GenBank/DDBJ databases">
        <title>The first complete genome of Treponema rectale (CHPAT), a commensal spirochete of the bovine rectum.</title>
        <authorList>
            <person name="Staton G.J."/>
            <person name="Clegg S.R."/>
            <person name="Carter S.D."/>
            <person name="Radford A.D."/>
            <person name="Darby A."/>
            <person name="Hall N."/>
            <person name="Birtles R.J."/>
            <person name="Evans N.J."/>
        </authorList>
    </citation>
    <scope>NUCLEOTIDE SEQUENCE [LARGE SCALE GENOMIC DNA]</scope>
    <source>
        <strain evidence="4 5">CHPA</strain>
    </source>
</reference>
<evidence type="ECO:0000256" key="1">
    <source>
        <dbReference type="PROSITE-ProRule" id="PRU00285"/>
    </source>
</evidence>
<evidence type="ECO:0000256" key="2">
    <source>
        <dbReference type="RuleBase" id="RU003616"/>
    </source>
</evidence>
<protein>
    <submittedName>
        <fullName evidence="4">Hsp20/alpha crystallin family protein</fullName>
    </submittedName>
</protein>
<dbReference type="InterPro" id="IPR031107">
    <property type="entry name" value="Small_HSP"/>
</dbReference>
<evidence type="ECO:0000259" key="3">
    <source>
        <dbReference type="PROSITE" id="PS01031"/>
    </source>
</evidence>
<evidence type="ECO:0000313" key="4">
    <source>
        <dbReference type="EMBL" id="QOS39544.1"/>
    </source>
</evidence>
<dbReference type="PANTHER" id="PTHR11527">
    <property type="entry name" value="HEAT-SHOCK PROTEIN 20 FAMILY MEMBER"/>
    <property type="match status" value="1"/>
</dbReference>